<gene>
    <name evidence="19" type="primary">murB</name>
    <name evidence="21" type="ORF">AKJ08_2248</name>
</gene>
<dbReference type="Pfam" id="PF02873">
    <property type="entry name" value="MurB_C"/>
    <property type="match status" value="1"/>
</dbReference>
<dbReference type="Gene3D" id="3.90.78.10">
    <property type="entry name" value="UDP-N-acetylenolpyruvoylglucosamine reductase, C-terminal domain"/>
    <property type="match status" value="1"/>
</dbReference>
<keyword evidence="9 19" id="KW-0285">Flavoprotein</keyword>
<keyword evidence="15 19" id="KW-0131">Cell cycle</keyword>
<dbReference type="PANTHER" id="PTHR21071:SF4">
    <property type="entry name" value="UDP-N-ACETYLENOLPYRUVOYLGLUCOSAMINE REDUCTASE"/>
    <property type="match status" value="1"/>
</dbReference>
<evidence type="ECO:0000256" key="19">
    <source>
        <dbReference type="HAMAP-Rule" id="MF_00037"/>
    </source>
</evidence>
<keyword evidence="8 19" id="KW-0132">Cell division</keyword>
<evidence type="ECO:0000256" key="3">
    <source>
        <dbReference type="ARBA" id="ARBA00004496"/>
    </source>
</evidence>
<dbReference type="GO" id="GO:0008360">
    <property type="term" value="P:regulation of cell shape"/>
    <property type="evidence" value="ECO:0007669"/>
    <property type="project" value="UniProtKB-KW"/>
</dbReference>
<evidence type="ECO:0000256" key="5">
    <source>
        <dbReference type="ARBA" id="ARBA00012518"/>
    </source>
</evidence>
<dbReference type="UniPathway" id="UPA00219"/>
<keyword evidence="14 19" id="KW-0560">Oxidoreductase</keyword>
<dbReference type="KEGG" id="vin:AKJ08_2248"/>
<comment type="cofactor">
    <cofactor evidence="1 19">
        <name>FAD</name>
        <dbReference type="ChEBI" id="CHEBI:57692"/>
    </cofactor>
</comment>
<accession>A0A0K1PEM2</accession>
<evidence type="ECO:0000256" key="18">
    <source>
        <dbReference type="ARBA" id="ARBA00048914"/>
    </source>
</evidence>
<dbReference type="AlphaFoldDB" id="A0A0K1PEM2"/>
<dbReference type="Gene3D" id="3.30.43.10">
    <property type="entry name" value="Uridine Diphospho-n-acetylenolpyruvylglucosamine Reductase, domain 2"/>
    <property type="match status" value="1"/>
</dbReference>
<dbReference type="SUPFAM" id="SSF56194">
    <property type="entry name" value="Uridine diphospho-N-Acetylenolpyruvylglucosamine reductase, MurB, C-terminal domain"/>
    <property type="match status" value="1"/>
</dbReference>
<reference evidence="21 22" key="1">
    <citation type="submission" date="2015-08" db="EMBL/GenBank/DDBJ databases">
        <authorList>
            <person name="Babu N.S."/>
            <person name="Beckwith C.J."/>
            <person name="Beseler K.G."/>
            <person name="Brison A."/>
            <person name="Carone J.V."/>
            <person name="Caskin T.P."/>
            <person name="Diamond M."/>
            <person name="Durham M.E."/>
            <person name="Foxe J.M."/>
            <person name="Go M."/>
            <person name="Henderson B.A."/>
            <person name="Jones I.B."/>
            <person name="McGettigan J.A."/>
            <person name="Micheletti S.J."/>
            <person name="Nasrallah M.E."/>
            <person name="Ortiz D."/>
            <person name="Piller C.R."/>
            <person name="Privatt S.R."/>
            <person name="Schneider S.L."/>
            <person name="Sharp S."/>
            <person name="Smith T.C."/>
            <person name="Stanton J.D."/>
            <person name="Ullery H.E."/>
            <person name="Wilson R.J."/>
            <person name="Serrano M.G."/>
            <person name="Buck G."/>
            <person name="Lee V."/>
            <person name="Wang Y."/>
            <person name="Carvalho R."/>
            <person name="Voegtly L."/>
            <person name="Shi R."/>
            <person name="Duckworth R."/>
            <person name="Johnson A."/>
            <person name="Loviza R."/>
            <person name="Walstead R."/>
            <person name="Shah Z."/>
            <person name="Kiflezghi M."/>
            <person name="Wade K."/>
            <person name="Ball S.L."/>
            <person name="Bradley K.W."/>
            <person name="Asai D.J."/>
            <person name="Bowman C.A."/>
            <person name="Russell D.A."/>
            <person name="Pope W.H."/>
            <person name="Jacobs-Sera D."/>
            <person name="Hendrix R.W."/>
            <person name="Hatfull G.F."/>
        </authorList>
    </citation>
    <scope>NUCLEOTIDE SEQUENCE [LARGE SCALE GENOMIC DNA]</scope>
    <source>
        <strain evidence="21 22">DSM 27710</strain>
    </source>
</reference>
<dbReference type="STRING" id="1391653.AKJ08_2248"/>
<dbReference type="GO" id="GO:0008762">
    <property type="term" value="F:UDP-N-acetylmuramate dehydrogenase activity"/>
    <property type="evidence" value="ECO:0007669"/>
    <property type="project" value="UniProtKB-UniRule"/>
</dbReference>
<dbReference type="InterPro" id="IPR006094">
    <property type="entry name" value="Oxid_FAD_bind_N"/>
</dbReference>
<evidence type="ECO:0000256" key="15">
    <source>
        <dbReference type="ARBA" id="ARBA00023306"/>
    </source>
</evidence>
<dbReference type="EC" id="1.3.1.98" evidence="5 19"/>
<dbReference type="InterPro" id="IPR016166">
    <property type="entry name" value="FAD-bd_PCMH"/>
</dbReference>
<evidence type="ECO:0000256" key="17">
    <source>
        <dbReference type="ARBA" id="ARBA00031026"/>
    </source>
</evidence>
<dbReference type="Pfam" id="PF01565">
    <property type="entry name" value="FAD_binding_4"/>
    <property type="match status" value="1"/>
</dbReference>
<dbReference type="InterPro" id="IPR036635">
    <property type="entry name" value="MurB_C_sf"/>
</dbReference>
<dbReference type="GO" id="GO:0071949">
    <property type="term" value="F:FAD binding"/>
    <property type="evidence" value="ECO:0007669"/>
    <property type="project" value="InterPro"/>
</dbReference>
<evidence type="ECO:0000256" key="8">
    <source>
        <dbReference type="ARBA" id="ARBA00022618"/>
    </source>
</evidence>
<feature type="active site" evidence="19">
    <location>
        <position position="174"/>
    </location>
</feature>
<evidence type="ECO:0000256" key="6">
    <source>
        <dbReference type="ARBA" id="ARBA00015188"/>
    </source>
</evidence>
<comment type="catalytic activity">
    <reaction evidence="18 19">
        <text>UDP-N-acetyl-alpha-D-muramate + NADP(+) = UDP-N-acetyl-3-O-(1-carboxyvinyl)-alpha-D-glucosamine + NADPH + H(+)</text>
        <dbReference type="Rhea" id="RHEA:12248"/>
        <dbReference type="ChEBI" id="CHEBI:15378"/>
        <dbReference type="ChEBI" id="CHEBI:57783"/>
        <dbReference type="ChEBI" id="CHEBI:58349"/>
        <dbReference type="ChEBI" id="CHEBI:68483"/>
        <dbReference type="ChEBI" id="CHEBI:70757"/>
        <dbReference type="EC" id="1.3.1.98"/>
    </reaction>
</comment>
<evidence type="ECO:0000256" key="12">
    <source>
        <dbReference type="ARBA" id="ARBA00022960"/>
    </source>
</evidence>
<keyword evidence="22" id="KW-1185">Reference proteome</keyword>
<dbReference type="PATRIC" id="fig|1391653.3.peg.2347"/>
<evidence type="ECO:0000256" key="9">
    <source>
        <dbReference type="ARBA" id="ARBA00022630"/>
    </source>
</evidence>
<dbReference type="PANTHER" id="PTHR21071">
    <property type="entry name" value="UDP-N-ACETYLENOLPYRUVOYLGLUCOSAMINE REDUCTASE"/>
    <property type="match status" value="1"/>
</dbReference>
<dbReference type="InterPro" id="IPR016169">
    <property type="entry name" value="FAD-bd_PCMH_sub2"/>
</dbReference>
<feature type="domain" description="FAD-binding PCMH-type" evidence="20">
    <location>
        <begin position="28"/>
        <end position="194"/>
    </location>
</feature>
<dbReference type="InterPro" id="IPR016167">
    <property type="entry name" value="FAD-bd_PCMH_sub1"/>
</dbReference>
<evidence type="ECO:0000313" key="21">
    <source>
        <dbReference type="EMBL" id="AKU91861.1"/>
    </source>
</evidence>
<dbReference type="GO" id="GO:0051301">
    <property type="term" value="P:cell division"/>
    <property type="evidence" value="ECO:0007669"/>
    <property type="project" value="UniProtKB-KW"/>
</dbReference>
<comment type="pathway">
    <text evidence="4 19">Cell wall biogenesis; peptidoglycan biosynthesis.</text>
</comment>
<dbReference type="InterPro" id="IPR036318">
    <property type="entry name" value="FAD-bd_PCMH-like_sf"/>
</dbReference>
<evidence type="ECO:0000256" key="1">
    <source>
        <dbReference type="ARBA" id="ARBA00001974"/>
    </source>
</evidence>
<keyword evidence="12 19" id="KW-0133">Cell shape</keyword>
<evidence type="ECO:0000256" key="7">
    <source>
        <dbReference type="ARBA" id="ARBA00022490"/>
    </source>
</evidence>
<comment type="similarity">
    <text evidence="19">Belongs to the MurB family.</text>
</comment>
<dbReference type="OrthoDB" id="9804753at2"/>
<evidence type="ECO:0000256" key="10">
    <source>
        <dbReference type="ARBA" id="ARBA00022827"/>
    </source>
</evidence>
<dbReference type="NCBIfam" id="TIGR00179">
    <property type="entry name" value="murB"/>
    <property type="match status" value="1"/>
</dbReference>
<dbReference type="Proteomes" id="UP000055590">
    <property type="component" value="Chromosome"/>
</dbReference>
<organism evidence="21 22">
    <name type="scientific">Vulgatibacter incomptus</name>
    <dbReference type="NCBI Taxonomy" id="1391653"/>
    <lineage>
        <taxon>Bacteria</taxon>
        <taxon>Pseudomonadati</taxon>
        <taxon>Myxococcota</taxon>
        <taxon>Myxococcia</taxon>
        <taxon>Myxococcales</taxon>
        <taxon>Cystobacterineae</taxon>
        <taxon>Vulgatibacteraceae</taxon>
        <taxon>Vulgatibacter</taxon>
    </lineage>
</organism>
<feature type="active site" evidence="19">
    <location>
        <position position="296"/>
    </location>
</feature>
<protein>
    <recommendedName>
        <fullName evidence="6 19">UDP-N-acetylenolpyruvoylglucosamine reductase</fullName>
        <ecNumber evidence="5 19">1.3.1.98</ecNumber>
    </recommendedName>
    <alternativeName>
        <fullName evidence="17 19">UDP-N-acetylmuramate dehydrogenase</fullName>
    </alternativeName>
</protein>
<evidence type="ECO:0000256" key="4">
    <source>
        <dbReference type="ARBA" id="ARBA00004752"/>
    </source>
</evidence>
<evidence type="ECO:0000256" key="13">
    <source>
        <dbReference type="ARBA" id="ARBA00022984"/>
    </source>
</evidence>
<evidence type="ECO:0000313" key="22">
    <source>
        <dbReference type="Proteomes" id="UP000055590"/>
    </source>
</evidence>
<dbReference type="HAMAP" id="MF_00037">
    <property type="entry name" value="MurB"/>
    <property type="match status" value="1"/>
</dbReference>
<dbReference type="SUPFAM" id="SSF56176">
    <property type="entry name" value="FAD-binding/transporter-associated domain-like"/>
    <property type="match status" value="1"/>
</dbReference>
<dbReference type="InterPro" id="IPR003170">
    <property type="entry name" value="MurB"/>
</dbReference>
<keyword evidence="11 19" id="KW-0521">NADP</keyword>
<dbReference type="GO" id="GO:0009252">
    <property type="term" value="P:peptidoglycan biosynthetic process"/>
    <property type="evidence" value="ECO:0007669"/>
    <property type="project" value="UniProtKB-UniRule"/>
</dbReference>
<dbReference type="GO" id="GO:0005829">
    <property type="term" value="C:cytosol"/>
    <property type="evidence" value="ECO:0007669"/>
    <property type="project" value="TreeGrafter"/>
</dbReference>
<comment type="function">
    <text evidence="2 19">Cell wall formation.</text>
</comment>
<feature type="active site" description="Proton donor" evidence="19">
    <location>
        <position position="226"/>
    </location>
</feature>
<dbReference type="GO" id="GO:0071555">
    <property type="term" value="P:cell wall organization"/>
    <property type="evidence" value="ECO:0007669"/>
    <property type="project" value="UniProtKB-KW"/>
</dbReference>
<comment type="subcellular location">
    <subcellularLocation>
        <location evidence="3 19">Cytoplasm</location>
    </subcellularLocation>
</comment>
<keyword evidence="10 19" id="KW-0274">FAD</keyword>
<dbReference type="RefSeq" id="WP_050726112.1">
    <property type="nucleotide sequence ID" value="NZ_CP012332.1"/>
</dbReference>
<keyword evidence="13 19" id="KW-0573">Peptidoglycan synthesis</keyword>
<dbReference type="InterPro" id="IPR011601">
    <property type="entry name" value="MurB_C"/>
</dbReference>
<dbReference type="PROSITE" id="PS51387">
    <property type="entry name" value="FAD_PCMH"/>
    <property type="match status" value="1"/>
</dbReference>
<proteinExistence type="inferred from homology"/>
<evidence type="ECO:0000256" key="14">
    <source>
        <dbReference type="ARBA" id="ARBA00023002"/>
    </source>
</evidence>
<keyword evidence="16 19" id="KW-0961">Cell wall biogenesis/degradation</keyword>
<evidence type="ECO:0000256" key="16">
    <source>
        <dbReference type="ARBA" id="ARBA00023316"/>
    </source>
</evidence>
<dbReference type="NCBIfam" id="NF010480">
    <property type="entry name" value="PRK13905.1"/>
    <property type="match status" value="1"/>
</dbReference>
<evidence type="ECO:0000259" key="20">
    <source>
        <dbReference type="PROSITE" id="PS51387"/>
    </source>
</evidence>
<evidence type="ECO:0000256" key="2">
    <source>
        <dbReference type="ARBA" id="ARBA00003921"/>
    </source>
</evidence>
<dbReference type="EMBL" id="CP012332">
    <property type="protein sequence ID" value="AKU91861.1"/>
    <property type="molecule type" value="Genomic_DNA"/>
</dbReference>
<dbReference type="Gene3D" id="3.30.465.10">
    <property type="match status" value="1"/>
</dbReference>
<evidence type="ECO:0000256" key="11">
    <source>
        <dbReference type="ARBA" id="ARBA00022857"/>
    </source>
</evidence>
<name>A0A0K1PEM2_9BACT</name>
<sequence length="305" mass="32038">MSLHGELSRHLRGELRANEPLAVRTSVRTGGAADLFARPADSDDLRVLLVACASADVPVTVLGGGANSLVADDGVEGVVVRLPAAPAEEALDESGGSFVLSAGAPITKVPQLMKAHGLVGAEFLAGIPGTLGGATAMNAGTKNGELVQVVEAVELASASGVRWIPRDELTWRYRRCELPVGSVVTRLRLRLRRVDEAGLQASRAAMEADLGYRKRTQPLQLPNSGSVFTNPPGDHAGRLIEACGLKGRRQGGAQISELHANWIVNLGGARSSDVRFLIEAAKAEVAARFGVELTPEVKLLGRWGV</sequence>
<keyword evidence="7 19" id="KW-0963">Cytoplasm</keyword>